<accession>A0A7J7NWN7</accession>
<dbReference type="InterPro" id="IPR002885">
    <property type="entry name" value="PPR_rpt"/>
</dbReference>
<dbReference type="Proteomes" id="UP000541444">
    <property type="component" value="Unassembled WGS sequence"/>
</dbReference>
<dbReference type="EMBL" id="JACGCM010000497">
    <property type="protein sequence ID" value="KAF6171354.1"/>
    <property type="molecule type" value="Genomic_DNA"/>
</dbReference>
<dbReference type="PANTHER" id="PTHR47926:SF384">
    <property type="entry name" value="DYW DOMAIN-CONTAINING PROTEIN"/>
    <property type="match status" value="1"/>
</dbReference>
<dbReference type="Pfam" id="PF13812">
    <property type="entry name" value="PPR_3"/>
    <property type="match status" value="1"/>
</dbReference>
<evidence type="ECO:0000313" key="4">
    <source>
        <dbReference type="EMBL" id="KAF6171354.1"/>
    </source>
</evidence>
<protein>
    <recommendedName>
        <fullName evidence="3">DYW domain-containing protein</fullName>
    </recommendedName>
</protein>
<dbReference type="NCBIfam" id="TIGR00756">
    <property type="entry name" value="PPR"/>
    <property type="match status" value="4"/>
</dbReference>
<keyword evidence="5" id="KW-1185">Reference proteome</keyword>
<evidence type="ECO:0000256" key="2">
    <source>
        <dbReference type="PROSITE-ProRule" id="PRU00708"/>
    </source>
</evidence>
<dbReference type="OrthoDB" id="330671at2759"/>
<feature type="repeat" description="PPR" evidence="2">
    <location>
        <begin position="106"/>
        <end position="140"/>
    </location>
</feature>
<dbReference type="Pfam" id="PF20431">
    <property type="entry name" value="E_motif"/>
    <property type="match status" value="1"/>
</dbReference>
<name>A0A7J7NWN7_9MAGN</name>
<evidence type="ECO:0000313" key="5">
    <source>
        <dbReference type="Proteomes" id="UP000541444"/>
    </source>
</evidence>
<dbReference type="Pfam" id="PF13041">
    <property type="entry name" value="PPR_2"/>
    <property type="match status" value="2"/>
</dbReference>
<dbReference type="InterPro" id="IPR011990">
    <property type="entry name" value="TPR-like_helical_dom_sf"/>
</dbReference>
<feature type="repeat" description="PPR" evidence="2">
    <location>
        <begin position="206"/>
        <end position="240"/>
    </location>
</feature>
<organism evidence="4 5">
    <name type="scientific">Kingdonia uniflora</name>
    <dbReference type="NCBI Taxonomy" id="39325"/>
    <lineage>
        <taxon>Eukaryota</taxon>
        <taxon>Viridiplantae</taxon>
        <taxon>Streptophyta</taxon>
        <taxon>Embryophyta</taxon>
        <taxon>Tracheophyta</taxon>
        <taxon>Spermatophyta</taxon>
        <taxon>Magnoliopsida</taxon>
        <taxon>Ranunculales</taxon>
        <taxon>Circaeasteraceae</taxon>
        <taxon>Kingdonia</taxon>
    </lineage>
</organism>
<dbReference type="Pfam" id="PF01535">
    <property type="entry name" value="PPR"/>
    <property type="match status" value="2"/>
</dbReference>
<dbReference type="GO" id="GO:0003723">
    <property type="term" value="F:RNA binding"/>
    <property type="evidence" value="ECO:0007669"/>
    <property type="project" value="InterPro"/>
</dbReference>
<feature type="domain" description="DYW" evidence="3">
    <location>
        <begin position="421"/>
        <end position="514"/>
    </location>
</feature>
<sequence length="514" mass="58253">MLSKSVKPDHFTFTILLKGCTQLPAPQFGKQLHCQVIKNGFEFSSFIRSKLVHLYALLGWISDARKIFDTTTELNVVTWNSLLKGYANNRDSKSLCEIFDEMPQRDVVSWNTMIAFYVNVSDFEKAMWVFRDMQEKGERPDRVTLISVLSACAQMGALAQGRWVHAYIDKNGVELDENLGSALVNMYAKCGCLEGAVQAFCQSRKSVDTWNAMIGGLAGNGQSVKAIEMFSKMETAGVLPDKITLSCVLNACSHGGLVDDGVRYFEKMVYSYRIEPDIGHYGCMVDLFGRAGLFDKAEEIIETMPMKPDAVMWRALLNACKIHKNLQVGEKAGNRLIELSPNDHENYVMLSNLYALNEKWDRVHKVRKIMLERRISKIPGCSSIEVDGIVHEFIAGDATHSLKNKIYEMLDEMGERLKRAGYKPDTEQVLLDIDDEEVKQTSLNHHSERLAVAFGFISTSSRTTIRVVKNLRVCSDCHSTMKYLSEIYNRDIIVRDSNRYHHFKGGSCSCMDYW</sequence>
<dbReference type="InterPro" id="IPR046848">
    <property type="entry name" value="E_motif"/>
</dbReference>
<dbReference type="FunFam" id="1.25.40.10:FF:000348">
    <property type="entry name" value="Pentatricopeptide repeat-containing protein chloroplastic"/>
    <property type="match status" value="1"/>
</dbReference>
<comment type="caution">
    <text evidence="4">The sequence shown here is derived from an EMBL/GenBank/DDBJ whole genome shotgun (WGS) entry which is preliminary data.</text>
</comment>
<proteinExistence type="predicted"/>
<evidence type="ECO:0000259" key="3">
    <source>
        <dbReference type="Pfam" id="PF14432"/>
    </source>
</evidence>
<dbReference type="GO" id="GO:0008270">
    <property type="term" value="F:zinc ion binding"/>
    <property type="evidence" value="ECO:0007669"/>
    <property type="project" value="InterPro"/>
</dbReference>
<reference evidence="4 5" key="1">
    <citation type="journal article" date="2020" name="IScience">
        <title>Genome Sequencing of the Endangered Kingdonia uniflora (Circaeasteraceae, Ranunculales) Reveals Potential Mechanisms of Evolutionary Specialization.</title>
        <authorList>
            <person name="Sun Y."/>
            <person name="Deng T."/>
            <person name="Zhang A."/>
            <person name="Moore M.J."/>
            <person name="Landis J.B."/>
            <person name="Lin N."/>
            <person name="Zhang H."/>
            <person name="Zhang X."/>
            <person name="Huang J."/>
            <person name="Zhang X."/>
            <person name="Sun H."/>
            <person name="Wang H."/>
        </authorList>
    </citation>
    <scope>NUCLEOTIDE SEQUENCE [LARGE SCALE GENOMIC DNA]</scope>
    <source>
        <strain evidence="4">TB1705</strain>
        <tissue evidence="4">Leaf</tissue>
    </source>
</reference>
<feature type="repeat" description="PPR" evidence="2">
    <location>
        <begin position="75"/>
        <end position="105"/>
    </location>
</feature>
<dbReference type="GO" id="GO:0009451">
    <property type="term" value="P:RNA modification"/>
    <property type="evidence" value="ECO:0007669"/>
    <property type="project" value="InterPro"/>
</dbReference>
<dbReference type="PANTHER" id="PTHR47926">
    <property type="entry name" value="PENTATRICOPEPTIDE REPEAT-CONTAINING PROTEIN"/>
    <property type="match status" value="1"/>
</dbReference>
<dbReference type="PROSITE" id="PS51375">
    <property type="entry name" value="PPR"/>
    <property type="match status" value="3"/>
</dbReference>
<dbReference type="Gene3D" id="1.25.40.10">
    <property type="entry name" value="Tetratricopeptide repeat domain"/>
    <property type="match status" value="3"/>
</dbReference>
<evidence type="ECO:0000256" key="1">
    <source>
        <dbReference type="ARBA" id="ARBA00022737"/>
    </source>
</evidence>
<keyword evidence="1" id="KW-0677">Repeat</keyword>
<dbReference type="AlphaFoldDB" id="A0A7J7NWN7"/>
<dbReference type="FunFam" id="1.25.40.10:FF:000329">
    <property type="entry name" value="Pentatricopeptide repeat-containing protein"/>
    <property type="match status" value="1"/>
</dbReference>
<dbReference type="Pfam" id="PF14432">
    <property type="entry name" value="DYW_deaminase"/>
    <property type="match status" value="1"/>
</dbReference>
<gene>
    <name evidence="4" type="ORF">GIB67_009495</name>
</gene>
<dbReference type="InterPro" id="IPR032867">
    <property type="entry name" value="DYW_dom"/>
</dbReference>
<dbReference type="InterPro" id="IPR046960">
    <property type="entry name" value="PPR_At4g14850-like_plant"/>
</dbReference>